<protein>
    <submittedName>
        <fullName evidence="2">Uncharacterized protein</fullName>
    </submittedName>
</protein>
<keyword evidence="1" id="KW-0472">Membrane</keyword>
<dbReference type="KEGG" id="pdio:PDMSB3_0660"/>
<dbReference type="AlphaFoldDB" id="A0A5Q4Z1M8"/>
<organism evidence="2 3">
    <name type="scientific">Paraburkholderia dioscoreae</name>
    <dbReference type="NCBI Taxonomy" id="2604047"/>
    <lineage>
        <taxon>Bacteria</taxon>
        <taxon>Pseudomonadati</taxon>
        <taxon>Pseudomonadota</taxon>
        <taxon>Betaproteobacteria</taxon>
        <taxon>Burkholderiales</taxon>
        <taxon>Burkholderiaceae</taxon>
        <taxon>Paraburkholderia</taxon>
    </lineage>
</organism>
<name>A0A5Q4Z1M8_9BURK</name>
<keyword evidence="1" id="KW-1133">Transmembrane helix</keyword>
<gene>
    <name evidence="2" type="ORF">PDMSB3_0660</name>
</gene>
<evidence type="ECO:0000313" key="2">
    <source>
        <dbReference type="EMBL" id="VVD27122.1"/>
    </source>
</evidence>
<dbReference type="Proteomes" id="UP000325811">
    <property type="component" value="Chromosome I"/>
</dbReference>
<evidence type="ECO:0000256" key="1">
    <source>
        <dbReference type="SAM" id="Phobius"/>
    </source>
</evidence>
<proteinExistence type="predicted"/>
<keyword evidence="1" id="KW-0812">Transmembrane</keyword>
<sequence length="83" mass="9383">MANPFALSLALRGKTRGYALLKWTAAFSFLWTLWGGAYLYMLGVWAIALIAACVWLRVIALLMMRGKSAKEWINTDIIQSSNW</sequence>
<feature type="transmembrane region" description="Helical" evidence="1">
    <location>
        <begin position="45"/>
        <end position="64"/>
    </location>
</feature>
<dbReference type="EMBL" id="LR699553">
    <property type="protein sequence ID" value="VVD27122.1"/>
    <property type="molecule type" value="Genomic_DNA"/>
</dbReference>
<accession>A0A5Q4Z1M8</accession>
<reference evidence="2 3" key="1">
    <citation type="submission" date="2019-08" db="EMBL/GenBank/DDBJ databases">
        <authorList>
            <person name="Herpell B J."/>
        </authorList>
    </citation>
    <scope>NUCLEOTIDE SEQUENCE [LARGE SCALE GENOMIC DNA]</scope>
    <source>
        <strain evidence="3">Msb3</strain>
    </source>
</reference>
<keyword evidence="3" id="KW-1185">Reference proteome</keyword>
<evidence type="ECO:0000313" key="3">
    <source>
        <dbReference type="Proteomes" id="UP000325811"/>
    </source>
</evidence>